<dbReference type="AlphaFoldDB" id="A0AAD6MGS7"/>
<evidence type="ECO:0000313" key="1">
    <source>
        <dbReference type="EMBL" id="KAJ6984914.1"/>
    </source>
</evidence>
<accession>A0AAD6MGS7</accession>
<evidence type="ECO:0000313" key="2">
    <source>
        <dbReference type="Proteomes" id="UP001164929"/>
    </source>
</evidence>
<organism evidence="1 2">
    <name type="scientific">Populus alba x Populus x berolinensis</name>
    <dbReference type="NCBI Taxonomy" id="444605"/>
    <lineage>
        <taxon>Eukaryota</taxon>
        <taxon>Viridiplantae</taxon>
        <taxon>Streptophyta</taxon>
        <taxon>Embryophyta</taxon>
        <taxon>Tracheophyta</taxon>
        <taxon>Spermatophyta</taxon>
        <taxon>Magnoliopsida</taxon>
        <taxon>eudicotyledons</taxon>
        <taxon>Gunneridae</taxon>
        <taxon>Pentapetalae</taxon>
        <taxon>rosids</taxon>
        <taxon>fabids</taxon>
        <taxon>Malpighiales</taxon>
        <taxon>Salicaceae</taxon>
        <taxon>Saliceae</taxon>
        <taxon>Populus</taxon>
    </lineage>
</organism>
<reference evidence="1" key="1">
    <citation type="journal article" date="2023" name="Mol. Ecol. Resour.">
        <title>Chromosome-level genome assembly of a triploid poplar Populus alba 'Berolinensis'.</title>
        <authorList>
            <person name="Chen S."/>
            <person name="Yu Y."/>
            <person name="Wang X."/>
            <person name="Wang S."/>
            <person name="Zhang T."/>
            <person name="Zhou Y."/>
            <person name="He R."/>
            <person name="Meng N."/>
            <person name="Wang Y."/>
            <person name="Liu W."/>
            <person name="Liu Z."/>
            <person name="Liu J."/>
            <person name="Guo Q."/>
            <person name="Huang H."/>
            <person name="Sederoff R.R."/>
            <person name="Wang G."/>
            <person name="Qu G."/>
            <person name="Chen S."/>
        </authorList>
    </citation>
    <scope>NUCLEOTIDE SEQUENCE</scope>
    <source>
        <strain evidence="1">SC-2020</strain>
    </source>
</reference>
<keyword evidence="2" id="KW-1185">Reference proteome</keyword>
<dbReference type="EMBL" id="JAQIZT010000009">
    <property type="protein sequence ID" value="KAJ6984914.1"/>
    <property type="molecule type" value="Genomic_DNA"/>
</dbReference>
<name>A0AAD6MGS7_9ROSI</name>
<gene>
    <name evidence="1" type="ORF">NC653_023030</name>
</gene>
<protein>
    <submittedName>
        <fullName evidence="1">Uncharacterized protein</fullName>
    </submittedName>
</protein>
<proteinExistence type="predicted"/>
<comment type="caution">
    <text evidence="1">The sequence shown here is derived from an EMBL/GenBank/DDBJ whole genome shotgun (WGS) entry which is preliminary data.</text>
</comment>
<sequence>MDAWKSLSVFAILFFLILFISSGKMFLQRFNPVLLYFLLAKVARRCWQMLLANERNHCMEVSVKKMKAIKDVWPSMALAIMHIANSYS</sequence>
<dbReference type="Proteomes" id="UP001164929">
    <property type="component" value="Chromosome 9"/>
</dbReference>